<dbReference type="InterPro" id="IPR006680">
    <property type="entry name" value="Amidohydro-rel"/>
</dbReference>
<dbReference type="GO" id="GO:0008270">
    <property type="term" value="F:zinc ion binding"/>
    <property type="evidence" value="ECO:0007669"/>
    <property type="project" value="UniProtKB-UniRule"/>
</dbReference>
<evidence type="ECO:0000256" key="2">
    <source>
        <dbReference type="ARBA" id="ARBA00006745"/>
    </source>
</evidence>
<dbReference type="FunFam" id="3.20.20.140:FF:000022">
    <property type="entry name" value="Guanine deaminase"/>
    <property type="match status" value="1"/>
</dbReference>
<comment type="similarity">
    <text evidence="2 8">Belongs to the metallo-dependent hydrolases superfamily. ATZ/TRZ family.</text>
</comment>
<evidence type="ECO:0000256" key="8">
    <source>
        <dbReference type="RuleBase" id="RU366009"/>
    </source>
</evidence>
<dbReference type="InterPro" id="IPR051607">
    <property type="entry name" value="Metallo-dep_hydrolases"/>
</dbReference>
<evidence type="ECO:0000256" key="4">
    <source>
        <dbReference type="ARBA" id="ARBA00022723"/>
    </source>
</evidence>
<keyword evidence="11" id="KW-1185">Reference proteome</keyword>
<dbReference type="PANTHER" id="PTHR11271">
    <property type="entry name" value="GUANINE DEAMINASE"/>
    <property type="match status" value="1"/>
</dbReference>
<evidence type="ECO:0000256" key="3">
    <source>
        <dbReference type="ARBA" id="ARBA00012781"/>
    </source>
</evidence>
<evidence type="ECO:0000256" key="7">
    <source>
        <dbReference type="NCBIfam" id="TIGR02967"/>
    </source>
</evidence>
<dbReference type="RefSeq" id="WP_073109958.1">
    <property type="nucleotide sequence ID" value="NZ_FQXE01000024.1"/>
</dbReference>
<comment type="function">
    <text evidence="8">Catalyzes the hydrolytic deamination of guanine, producing xanthine and ammonia.</text>
</comment>
<dbReference type="EMBL" id="FQXE01000024">
    <property type="protein sequence ID" value="SHI44277.1"/>
    <property type="molecule type" value="Genomic_DNA"/>
</dbReference>
<evidence type="ECO:0000256" key="1">
    <source>
        <dbReference type="ARBA" id="ARBA00004984"/>
    </source>
</evidence>
<evidence type="ECO:0000259" key="9">
    <source>
        <dbReference type="Pfam" id="PF01979"/>
    </source>
</evidence>
<comment type="pathway">
    <text evidence="1 8">Purine metabolism; guanine degradation; xanthine from guanine: step 1/1.</text>
</comment>
<evidence type="ECO:0000313" key="11">
    <source>
        <dbReference type="Proteomes" id="UP000184226"/>
    </source>
</evidence>
<keyword evidence="6 8" id="KW-0862">Zinc</keyword>
<name>A0A1M6B6J7_9BURK</name>
<dbReference type="CDD" id="cd01303">
    <property type="entry name" value="GDEase"/>
    <property type="match status" value="1"/>
</dbReference>
<dbReference type="Proteomes" id="UP000184226">
    <property type="component" value="Unassembled WGS sequence"/>
</dbReference>
<comment type="cofactor">
    <cofactor evidence="8">
        <name>Zn(2+)</name>
        <dbReference type="ChEBI" id="CHEBI:29105"/>
    </cofactor>
    <text evidence="8">Binds 1 zinc ion per subunit.</text>
</comment>
<sequence length="437" mass="47802">MADNASLKAIRGPYLTFVDDPFLTGDTTALHYEPDGLILIENGVIAAAGDFQANRGQLRGHEVDHYADALILPGFIDTHVHYPQTQMIGAYGKQLIDWLNQYTFVTEQQFADAGHAASVADFFLGECLRAGTTTAAVYCTVHPQSVDAFFEAAGRRRLRMIAGKVLMDRNAPAALTDTAQSGYDDSEALIRRWHGRGRLSYAITPRFAPSCSPQQLEAAAALWKRYPEAYMQTHIAENKHELAWVKSLYPGQRNYLDVYAHYGLTGPRAIFGHAIHLEEAEWRHLAESGSAVSHCPTSNSFLGSGLFDFSRAKDPAQPLRLGLATDVGAGTSLSMLQTMGAAYKIGQLGHYSLSPAKAFYLATRGAAQALYLEDRIGSIAPGMEADLLVLDLKSTPLIAFRMEHCQNIEEALFVQMTMGDDRATKAVYVAGELAYST</sequence>
<dbReference type="GO" id="GO:0006147">
    <property type="term" value="P:guanine catabolic process"/>
    <property type="evidence" value="ECO:0007669"/>
    <property type="project" value="UniProtKB-UniRule"/>
</dbReference>
<keyword evidence="5 8" id="KW-0378">Hydrolase</keyword>
<evidence type="ECO:0000256" key="5">
    <source>
        <dbReference type="ARBA" id="ARBA00022801"/>
    </source>
</evidence>
<dbReference type="AlphaFoldDB" id="A0A1M6B6J7"/>
<protein>
    <recommendedName>
        <fullName evidence="3 7">Guanine deaminase</fullName>
        <shortName evidence="8">Guanase</shortName>
        <ecNumber evidence="3 7">3.5.4.3</ecNumber>
    </recommendedName>
    <alternativeName>
        <fullName evidence="8">Guanine aminohydrolase</fullName>
    </alternativeName>
</protein>
<dbReference type="NCBIfam" id="TIGR02967">
    <property type="entry name" value="guan_deamin"/>
    <property type="match status" value="1"/>
</dbReference>
<dbReference type="PANTHER" id="PTHR11271:SF6">
    <property type="entry name" value="GUANINE DEAMINASE"/>
    <property type="match status" value="1"/>
</dbReference>
<dbReference type="OrthoDB" id="3189065at2"/>
<dbReference type="UniPathway" id="UPA00603">
    <property type="reaction ID" value="UER00660"/>
</dbReference>
<dbReference type="Gene3D" id="3.20.20.140">
    <property type="entry name" value="Metal-dependent hydrolases"/>
    <property type="match status" value="1"/>
</dbReference>
<dbReference type="InterPro" id="IPR014311">
    <property type="entry name" value="Guanine_deaminase"/>
</dbReference>
<proteinExistence type="inferred from homology"/>
<dbReference type="InterPro" id="IPR032466">
    <property type="entry name" value="Metal_Hydrolase"/>
</dbReference>
<dbReference type="STRING" id="658167.SAMN04488135_1249"/>
<feature type="domain" description="Amidohydrolase-related" evidence="9">
    <location>
        <begin position="71"/>
        <end position="432"/>
    </location>
</feature>
<dbReference type="NCBIfam" id="NF006679">
    <property type="entry name" value="PRK09228.1"/>
    <property type="match status" value="1"/>
</dbReference>
<dbReference type="SUPFAM" id="SSF51338">
    <property type="entry name" value="Composite domain of metallo-dependent hydrolases"/>
    <property type="match status" value="1"/>
</dbReference>
<reference evidence="10 11" key="1">
    <citation type="submission" date="2016-11" db="EMBL/GenBank/DDBJ databases">
        <authorList>
            <person name="Jaros S."/>
            <person name="Januszkiewicz K."/>
            <person name="Wedrychowicz H."/>
        </authorList>
    </citation>
    <scope>NUCLEOTIDE SEQUENCE [LARGE SCALE GENOMIC DNA]</scope>
    <source>
        <strain evidence="10 11">CGMCC 1.10190</strain>
    </source>
</reference>
<dbReference type="Gene3D" id="2.30.40.10">
    <property type="entry name" value="Urease, subunit C, domain 1"/>
    <property type="match status" value="1"/>
</dbReference>
<accession>A0A1M6B6J7</accession>
<keyword evidence="4 8" id="KW-0479">Metal-binding</keyword>
<dbReference type="GO" id="GO:0005829">
    <property type="term" value="C:cytosol"/>
    <property type="evidence" value="ECO:0007669"/>
    <property type="project" value="TreeGrafter"/>
</dbReference>
<dbReference type="InterPro" id="IPR011059">
    <property type="entry name" value="Metal-dep_hydrolase_composite"/>
</dbReference>
<dbReference type="SUPFAM" id="SSF51556">
    <property type="entry name" value="Metallo-dependent hydrolases"/>
    <property type="match status" value="1"/>
</dbReference>
<dbReference type="EC" id="3.5.4.3" evidence="3 7"/>
<comment type="catalytic activity">
    <reaction evidence="8">
        <text>guanine + H2O + H(+) = xanthine + NH4(+)</text>
        <dbReference type="Rhea" id="RHEA:14665"/>
        <dbReference type="ChEBI" id="CHEBI:15377"/>
        <dbReference type="ChEBI" id="CHEBI:15378"/>
        <dbReference type="ChEBI" id="CHEBI:16235"/>
        <dbReference type="ChEBI" id="CHEBI:17712"/>
        <dbReference type="ChEBI" id="CHEBI:28938"/>
        <dbReference type="EC" id="3.5.4.3"/>
    </reaction>
</comment>
<dbReference type="GO" id="GO:0008892">
    <property type="term" value="F:guanine deaminase activity"/>
    <property type="evidence" value="ECO:0007669"/>
    <property type="project" value="UniProtKB-UniRule"/>
</dbReference>
<organism evidence="10 11">
    <name type="scientific">Pollutimonas bauzanensis</name>
    <dbReference type="NCBI Taxonomy" id="658167"/>
    <lineage>
        <taxon>Bacteria</taxon>
        <taxon>Pseudomonadati</taxon>
        <taxon>Pseudomonadota</taxon>
        <taxon>Betaproteobacteria</taxon>
        <taxon>Burkholderiales</taxon>
        <taxon>Alcaligenaceae</taxon>
        <taxon>Pollutimonas</taxon>
    </lineage>
</organism>
<gene>
    <name evidence="10" type="ORF">SAMN04488135_1249</name>
</gene>
<evidence type="ECO:0000313" key="10">
    <source>
        <dbReference type="EMBL" id="SHI44277.1"/>
    </source>
</evidence>
<dbReference type="Pfam" id="PF01979">
    <property type="entry name" value="Amidohydro_1"/>
    <property type="match status" value="1"/>
</dbReference>
<evidence type="ECO:0000256" key="6">
    <source>
        <dbReference type="ARBA" id="ARBA00022833"/>
    </source>
</evidence>